<dbReference type="AlphaFoldDB" id="A0A0M3J407"/>
<keyword evidence="3" id="KW-1185">Reference proteome</keyword>
<evidence type="ECO:0000313" key="4">
    <source>
        <dbReference type="WBParaSite" id="ASIM_0000227201-mRNA-1"/>
    </source>
</evidence>
<evidence type="ECO:0000313" key="2">
    <source>
        <dbReference type="EMBL" id="VDK19669.1"/>
    </source>
</evidence>
<feature type="region of interest" description="Disordered" evidence="1">
    <location>
        <begin position="131"/>
        <end position="212"/>
    </location>
</feature>
<sequence length="279" mass="31117">MNNVCFSEHARNSSSVPIFYSSNYEDTLLMRCGLDSATVRRDAPSFFDMDSTSLPVLYSPSFSSNIEPSVDRGEQCSDTDHDRIFGSGKNFENSVDSCFSLESSQPQVAPVGVLDSSVRLPEQIVTNLSRAHHIRQVPVDSHQNSVRSNSETNKSNQSSGGMRVPLSSTKPTHSFERTSQSTSSIKRPTLRELRNCSKPAVTSKRSSQLRNLSSRNHHSSFFSVFPLIQRKYSPKLHPTSHFRMTLEQSGELNVSDQLIMKNVSEMDCVKEDADVKSDS</sequence>
<organism evidence="4">
    <name type="scientific">Anisakis simplex</name>
    <name type="common">Herring worm</name>
    <dbReference type="NCBI Taxonomy" id="6269"/>
    <lineage>
        <taxon>Eukaryota</taxon>
        <taxon>Metazoa</taxon>
        <taxon>Ecdysozoa</taxon>
        <taxon>Nematoda</taxon>
        <taxon>Chromadorea</taxon>
        <taxon>Rhabditida</taxon>
        <taxon>Spirurina</taxon>
        <taxon>Ascaridomorpha</taxon>
        <taxon>Ascaridoidea</taxon>
        <taxon>Anisakidae</taxon>
        <taxon>Anisakis</taxon>
        <taxon>Anisakis simplex complex</taxon>
    </lineage>
</organism>
<dbReference type="WBParaSite" id="ASIM_0000227201-mRNA-1">
    <property type="protein sequence ID" value="ASIM_0000227201-mRNA-1"/>
    <property type="gene ID" value="ASIM_0000227201"/>
</dbReference>
<feature type="compositionally biased region" description="Low complexity" evidence="1">
    <location>
        <begin position="203"/>
        <end position="212"/>
    </location>
</feature>
<dbReference type="EMBL" id="UYRR01002721">
    <property type="protein sequence ID" value="VDK19669.1"/>
    <property type="molecule type" value="Genomic_DNA"/>
</dbReference>
<reference evidence="4" key="1">
    <citation type="submission" date="2017-02" db="UniProtKB">
        <authorList>
            <consortium name="WormBaseParasite"/>
        </authorList>
    </citation>
    <scope>IDENTIFICATION</scope>
</reference>
<protein>
    <submittedName>
        <fullName evidence="4">Expressed conserved protein</fullName>
    </submittedName>
</protein>
<feature type="compositionally biased region" description="Polar residues" evidence="1">
    <location>
        <begin position="141"/>
        <end position="186"/>
    </location>
</feature>
<reference evidence="2 3" key="2">
    <citation type="submission" date="2018-11" db="EMBL/GenBank/DDBJ databases">
        <authorList>
            <consortium name="Pathogen Informatics"/>
        </authorList>
    </citation>
    <scope>NUCLEOTIDE SEQUENCE [LARGE SCALE GENOMIC DNA]</scope>
</reference>
<gene>
    <name evidence="2" type="ORF">ASIM_LOCUS2140</name>
</gene>
<dbReference type="Proteomes" id="UP000267096">
    <property type="component" value="Unassembled WGS sequence"/>
</dbReference>
<evidence type="ECO:0000313" key="3">
    <source>
        <dbReference type="Proteomes" id="UP000267096"/>
    </source>
</evidence>
<name>A0A0M3J407_ANISI</name>
<accession>A0A0M3J407</accession>
<evidence type="ECO:0000256" key="1">
    <source>
        <dbReference type="SAM" id="MobiDB-lite"/>
    </source>
</evidence>
<proteinExistence type="predicted"/>